<reference evidence="1" key="2">
    <citation type="journal article" date="2015" name="Data Brief">
        <title>Shoot transcriptome of the giant reed, Arundo donax.</title>
        <authorList>
            <person name="Barrero R.A."/>
            <person name="Guerrero F.D."/>
            <person name="Moolhuijzen P."/>
            <person name="Goolsby J.A."/>
            <person name="Tidwell J."/>
            <person name="Bellgard S.E."/>
            <person name="Bellgard M.I."/>
        </authorList>
    </citation>
    <scope>NUCLEOTIDE SEQUENCE</scope>
    <source>
        <tissue evidence="1">Shoot tissue taken approximately 20 cm above the soil surface</tissue>
    </source>
</reference>
<protein>
    <submittedName>
        <fullName evidence="1">Uncharacterized protein</fullName>
    </submittedName>
</protein>
<evidence type="ECO:0000313" key="1">
    <source>
        <dbReference type="EMBL" id="JAD86579.1"/>
    </source>
</evidence>
<sequence length="92" mass="10787">MTLAEKTPRTLATTLFHASTSWGVQHSSSGRRTYLRLERDHSRHSEMGFFGRERESNPRRKAAFRIPYRCAMRPFSQSTDWHAKLTHLNSRP</sequence>
<dbReference type="AlphaFoldDB" id="A0A0A9DDC5"/>
<reference evidence="1" key="1">
    <citation type="submission" date="2014-09" db="EMBL/GenBank/DDBJ databases">
        <authorList>
            <person name="Magalhaes I.L.F."/>
            <person name="Oliveira U."/>
            <person name="Santos F.R."/>
            <person name="Vidigal T.H.D.A."/>
            <person name="Brescovit A.D."/>
            <person name="Santos A.J."/>
        </authorList>
    </citation>
    <scope>NUCLEOTIDE SEQUENCE</scope>
    <source>
        <tissue evidence="1">Shoot tissue taken approximately 20 cm above the soil surface</tissue>
    </source>
</reference>
<name>A0A0A9DDC5_ARUDO</name>
<accession>A0A0A9DDC5</accession>
<organism evidence="1">
    <name type="scientific">Arundo donax</name>
    <name type="common">Giant reed</name>
    <name type="synonym">Donax arundinaceus</name>
    <dbReference type="NCBI Taxonomy" id="35708"/>
    <lineage>
        <taxon>Eukaryota</taxon>
        <taxon>Viridiplantae</taxon>
        <taxon>Streptophyta</taxon>
        <taxon>Embryophyta</taxon>
        <taxon>Tracheophyta</taxon>
        <taxon>Spermatophyta</taxon>
        <taxon>Magnoliopsida</taxon>
        <taxon>Liliopsida</taxon>
        <taxon>Poales</taxon>
        <taxon>Poaceae</taxon>
        <taxon>PACMAD clade</taxon>
        <taxon>Arundinoideae</taxon>
        <taxon>Arundineae</taxon>
        <taxon>Arundo</taxon>
    </lineage>
</organism>
<proteinExistence type="predicted"/>
<dbReference type="EMBL" id="GBRH01211316">
    <property type="protein sequence ID" value="JAD86579.1"/>
    <property type="molecule type" value="Transcribed_RNA"/>
</dbReference>